<dbReference type="InterPro" id="IPR019734">
    <property type="entry name" value="TPR_rpt"/>
</dbReference>
<keyword evidence="1" id="KW-0677">Repeat</keyword>
<evidence type="ECO:0000313" key="4">
    <source>
        <dbReference type="EMBL" id="SDC55849.1"/>
    </source>
</evidence>
<dbReference type="Pfam" id="PF13181">
    <property type="entry name" value="TPR_8"/>
    <property type="match status" value="2"/>
</dbReference>
<dbReference type="Gene3D" id="1.25.40.10">
    <property type="entry name" value="Tetratricopeptide repeat domain"/>
    <property type="match status" value="6"/>
</dbReference>
<dbReference type="PANTHER" id="PTHR44858:SF1">
    <property type="entry name" value="UDP-N-ACETYLGLUCOSAMINE--PEPTIDE N-ACETYLGLUCOSAMINYLTRANSFERASE SPINDLY-RELATED"/>
    <property type="match status" value="1"/>
</dbReference>
<accession>A0A1G6MK06</accession>
<dbReference type="RefSeq" id="WP_092620544.1">
    <property type="nucleotide sequence ID" value="NZ_FMYK01000007.1"/>
</dbReference>
<feature type="repeat" description="TPR" evidence="3">
    <location>
        <begin position="602"/>
        <end position="635"/>
    </location>
</feature>
<dbReference type="Pfam" id="PF14559">
    <property type="entry name" value="TPR_19"/>
    <property type="match status" value="1"/>
</dbReference>
<dbReference type="Proteomes" id="UP000242317">
    <property type="component" value="Unassembled WGS sequence"/>
</dbReference>
<evidence type="ECO:0000313" key="5">
    <source>
        <dbReference type="Proteomes" id="UP000242317"/>
    </source>
</evidence>
<name>A0A1G6MK06_9GAMM</name>
<evidence type="ECO:0000256" key="3">
    <source>
        <dbReference type="PROSITE-ProRule" id="PRU00339"/>
    </source>
</evidence>
<organism evidence="4 5">
    <name type="scientific">Acinetobacter marinus</name>
    <dbReference type="NCBI Taxonomy" id="281375"/>
    <lineage>
        <taxon>Bacteria</taxon>
        <taxon>Pseudomonadati</taxon>
        <taxon>Pseudomonadota</taxon>
        <taxon>Gammaproteobacteria</taxon>
        <taxon>Moraxellales</taxon>
        <taxon>Moraxellaceae</taxon>
        <taxon>Acinetobacter</taxon>
    </lineage>
</organism>
<dbReference type="Pfam" id="PF00515">
    <property type="entry name" value="TPR_1"/>
    <property type="match status" value="2"/>
</dbReference>
<dbReference type="AlphaFoldDB" id="A0A1G6MK06"/>
<keyword evidence="5" id="KW-1185">Reference proteome</keyword>
<feature type="repeat" description="TPR" evidence="3">
    <location>
        <begin position="704"/>
        <end position="737"/>
    </location>
</feature>
<reference evidence="5" key="1">
    <citation type="submission" date="2016-09" db="EMBL/GenBank/DDBJ databases">
        <authorList>
            <person name="Varghese N."/>
            <person name="Submissions S."/>
        </authorList>
    </citation>
    <scope>NUCLEOTIDE SEQUENCE [LARGE SCALE GENOMIC DNA]</scope>
    <source>
        <strain evidence="5">ANC 3699</strain>
    </source>
</reference>
<dbReference type="Pfam" id="PF13432">
    <property type="entry name" value="TPR_16"/>
    <property type="match status" value="2"/>
</dbReference>
<sequence length="790" mass="90833">MGYDISYHPIDAQDIQTRYFEVLSQPERLGTLCQDAQIDAFYQDKYQQIIDIAKQASSEQFFDNTHGYYIANIQGLFAPYNYVRGGAFTFLMEIYPHYQQYTQPWSVLLEQTINRPELITHQHIPKQRIENRISQNYSSGVYLSPDAVVQLLADYENDNMIRSELETYFSHGRIAVFLKALQAAKTAQKGLLEATEVIEPNPFQLDQSQCYSDLSHVDPSGLALYAQAAHDQLAQVQESAQETSPTQANALEQQYQHYVTQILDADSEQLPEIEPQLKTLLAEYPNQGKIYFALGWLNTLYDTAQSYQKSLDYFQQAIDQGYRHFYLDHLIGTAHQALGKNPEAISAYQHSLMLYPYFELNHVRIGDIYEQANDWQNAKSAYESAIQCNAGRAEYFNNLGVYCGKLGLADQEIAHYQRALAMSPHYYDAYKNLAWALYAQQNYVQSQRIATQALAQTTDHIVQCHDVFYDVLGRSAVKLGETAQAVDYFQQGIAKYPQYGANYFELASIYDQQKQSQKALELFNHYLTLKPSDGFAYYKRGKLYSRAEQYALAEADFLQAIAHHDQSANTYTSLGYVYDALKQPEKAVEAYQQAVLLEPDYAMAHANMAISYWDLGQHDLAIQKLKDALAIQPDYQSALFNHAIYLQKLNRVDEAIAAYLTLITHYPQHKLAHLNVAYLYYDRQQWQQAIDHFQVVLNLEPNHYHAITHIASSYYRLANDEQAKIYYSQAIELKPDMAQNYYNRGLCYQNLSESQLAIADFETVLKLDPNHEKAKAALAKLKPPKKSWFW</sequence>
<dbReference type="InterPro" id="IPR011990">
    <property type="entry name" value="TPR-like_helical_dom_sf"/>
</dbReference>
<feature type="repeat" description="TPR" evidence="3">
    <location>
        <begin position="568"/>
        <end position="601"/>
    </location>
</feature>
<evidence type="ECO:0000256" key="2">
    <source>
        <dbReference type="ARBA" id="ARBA00022803"/>
    </source>
</evidence>
<feature type="repeat" description="TPR" evidence="3">
    <location>
        <begin position="738"/>
        <end position="771"/>
    </location>
</feature>
<feature type="repeat" description="TPR" evidence="3">
    <location>
        <begin position="670"/>
        <end position="703"/>
    </location>
</feature>
<dbReference type="PANTHER" id="PTHR44858">
    <property type="entry name" value="TETRATRICOPEPTIDE REPEAT PROTEIN 6"/>
    <property type="match status" value="1"/>
</dbReference>
<gene>
    <name evidence="4" type="ORF">SAMN05421749_10741</name>
</gene>
<proteinExistence type="predicted"/>
<evidence type="ECO:0000256" key="1">
    <source>
        <dbReference type="ARBA" id="ARBA00022737"/>
    </source>
</evidence>
<dbReference type="SMART" id="SM00028">
    <property type="entry name" value="TPR"/>
    <property type="match status" value="14"/>
</dbReference>
<protein>
    <submittedName>
        <fullName evidence="4">Tfp pilus assembly protein PilF</fullName>
    </submittedName>
</protein>
<dbReference type="PROSITE" id="PS50005">
    <property type="entry name" value="TPR"/>
    <property type="match status" value="6"/>
</dbReference>
<dbReference type="EMBL" id="FMYK01000007">
    <property type="protein sequence ID" value="SDC55849.1"/>
    <property type="molecule type" value="Genomic_DNA"/>
</dbReference>
<dbReference type="PROSITE" id="PS50293">
    <property type="entry name" value="TPR_REGION"/>
    <property type="match status" value="1"/>
</dbReference>
<dbReference type="InterPro" id="IPR050498">
    <property type="entry name" value="Ycf3"/>
</dbReference>
<dbReference type="SUPFAM" id="SSF48452">
    <property type="entry name" value="TPR-like"/>
    <property type="match status" value="2"/>
</dbReference>
<feature type="repeat" description="TPR" evidence="3">
    <location>
        <begin position="500"/>
        <end position="533"/>
    </location>
</feature>
<dbReference type="OrthoDB" id="9766710at2"/>
<keyword evidence="2 3" id="KW-0802">TPR repeat</keyword>